<dbReference type="EMBL" id="QRVV01000012">
    <property type="protein sequence ID" value="RGS74979.1"/>
    <property type="molecule type" value="Genomic_DNA"/>
</dbReference>
<reference evidence="2 3" key="1">
    <citation type="submission" date="2018-08" db="EMBL/GenBank/DDBJ databases">
        <title>A genome reference for cultivated species of the human gut microbiota.</title>
        <authorList>
            <person name="Zou Y."/>
            <person name="Xue W."/>
            <person name="Luo G."/>
        </authorList>
    </citation>
    <scope>NUCLEOTIDE SEQUENCE [LARGE SCALE GENOMIC DNA]</scope>
    <source>
        <strain evidence="2 3">AF21-24</strain>
    </source>
</reference>
<sequence>MNKVEEDKKSAELRALNQKLFQEEQKKQAVLKQQEAEDSFYQKLTDRFDVNVLIVGDSIGAGVGTETEGQQWFKQLQTYLRTVNKSKVSVTNISMGGNASYAGYVRTMALRDDVNYDLAIICYGQNDRTDGFSTNYESIIRAIRSKYPDCSIISILESSQREYTEKMTAIQSICEHYDIPVVDTIDAFKNSGKAYDDLSNDGVHPNDAGQEIYFETVKAVIDDNVAASTGKMSDTDVINVDVHEFDNFVWYDASTDFERVDDTTFTISTSAFGILGIDYTYESGDNKADIYVDGELFESPTVTFDYDFSQRHILVVSDDCTVKNEIKVVFNTKEQADGFKGMCFSWE</sequence>
<dbReference type="InterPro" id="IPR013830">
    <property type="entry name" value="SGNH_hydro"/>
</dbReference>
<dbReference type="Gene3D" id="3.40.50.1110">
    <property type="entry name" value="SGNH hydrolase"/>
    <property type="match status" value="1"/>
</dbReference>
<accession>A0A412L278</accession>
<dbReference type="PANTHER" id="PTHR30383">
    <property type="entry name" value="THIOESTERASE 1/PROTEASE 1/LYSOPHOSPHOLIPASE L1"/>
    <property type="match status" value="1"/>
</dbReference>
<proteinExistence type="predicted"/>
<dbReference type="InterPro" id="IPR036514">
    <property type="entry name" value="SGNH_hydro_sf"/>
</dbReference>
<name>A0A412L278_9FIRM</name>
<organism evidence="2 3">
    <name type="scientific">Blautia obeum</name>
    <dbReference type="NCBI Taxonomy" id="40520"/>
    <lineage>
        <taxon>Bacteria</taxon>
        <taxon>Bacillati</taxon>
        <taxon>Bacillota</taxon>
        <taxon>Clostridia</taxon>
        <taxon>Lachnospirales</taxon>
        <taxon>Lachnospiraceae</taxon>
        <taxon>Blautia</taxon>
    </lineage>
</organism>
<dbReference type="InterPro" id="IPR051532">
    <property type="entry name" value="Ester_Hydrolysis_Enzymes"/>
</dbReference>
<evidence type="ECO:0000259" key="1">
    <source>
        <dbReference type="Pfam" id="PF13472"/>
    </source>
</evidence>
<dbReference type="SUPFAM" id="SSF52266">
    <property type="entry name" value="SGNH hydrolase"/>
    <property type="match status" value="1"/>
</dbReference>
<gene>
    <name evidence="2" type="ORF">DWX77_06115</name>
</gene>
<dbReference type="GO" id="GO:0016787">
    <property type="term" value="F:hydrolase activity"/>
    <property type="evidence" value="ECO:0007669"/>
    <property type="project" value="UniProtKB-KW"/>
</dbReference>
<dbReference type="AlphaFoldDB" id="A0A412L278"/>
<comment type="caution">
    <text evidence="2">The sequence shown here is derived from an EMBL/GenBank/DDBJ whole genome shotgun (WGS) entry which is preliminary data.</text>
</comment>
<evidence type="ECO:0000313" key="2">
    <source>
        <dbReference type="EMBL" id="RGS74979.1"/>
    </source>
</evidence>
<dbReference type="Pfam" id="PF13472">
    <property type="entry name" value="Lipase_GDSL_2"/>
    <property type="match status" value="1"/>
</dbReference>
<keyword evidence="2" id="KW-0378">Hydrolase</keyword>
<evidence type="ECO:0000313" key="3">
    <source>
        <dbReference type="Proteomes" id="UP000284242"/>
    </source>
</evidence>
<dbReference type="Proteomes" id="UP000284242">
    <property type="component" value="Unassembled WGS sequence"/>
</dbReference>
<feature type="domain" description="SGNH hydrolase-type esterase" evidence="1">
    <location>
        <begin position="55"/>
        <end position="212"/>
    </location>
</feature>
<dbReference type="RefSeq" id="WP_119199514.1">
    <property type="nucleotide sequence ID" value="NZ_JBBNFJ010000005.1"/>
</dbReference>
<dbReference type="CDD" id="cd00229">
    <property type="entry name" value="SGNH_hydrolase"/>
    <property type="match status" value="1"/>
</dbReference>
<protein>
    <submittedName>
        <fullName evidence="2">SGNH/GDSL hydrolase family protein</fullName>
    </submittedName>
</protein>